<feature type="compositionally biased region" description="Polar residues" evidence="2">
    <location>
        <begin position="69"/>
        <end position="86"/>
    </location>
</feature>
<accession>A0ABM2A503</accession>
<dbReference type="Proteomes" id="UP000069940">
    <property type="component" value="Unassembled WGS sequence"/>
</dbReference>
<dbReference type="Pfam" id="PF13086">
    <property type="entry name" value="AAA_11"/>
    <property type="match status" value="2"/>
</dbReference>
<dbReference type="SUPFAM" id="SSF52540">
    <property type="entry name" value="P-loop containing nucleoside triphosphate hydrolases"/>
    <property type="match status" value="1"/>
</dbReference>
<feature type="region of interest" description="Disordered" evidence="2">
    <location>
        <begin position="23"/>
        <end position="113"/>
    </location>
</feature>
<name>A0ABM2A503_AEDAL</name>
<dbReference type="EnsemblMetazoa" id="AALFPA23_024519.R36550">
    <property type="protein sequence ID" value="AALFPA23_024519.P36550"/>
    <property type="gene ID" value="AALFPA23_024519"/>
</dbReference>
<evidence type="ECO:0000256" key="2">
    <source>
        <dbReference type="SAM" id="MobiDB-lite"/>
    </source>
</evidence>
<dbReference type="InterPro" id="IPR047187">
    <property type="entry name" value="SF1_C_Upf1"/>
</dbReference>
<feature type="domain" description="C2H2-type" evidence="3">
    <location>
        <begin position="139"/>
        <end position="160"/>
    </location>
</feature>
<dbReference type="InterPro" id="IPR041677">
    <property type="entry name" value="DNA2/NAM7_AAA_11"/>
</dbReference>
<evidence type="ECO:0000256" key="1">
    <source>
        <dbReference type="ARBA" id="ARBA00023158"/>
    </source>
</evidence>
<keyword evidence="5" id="KW-1185">Reference proteome</keyword>
<dbReference type="InterPro" id="IPR041679">
    <property type="entry name" value="DNA2/NAM7-like_C"/>
</dbReference>
<organism evidence="4 5">
    <name type="scientific">Aedes albopictus</name>
    <name type="common">Asian tiger mosquito</name>
    <name type="synonym">Stegomyia albopicta</name>
    <dbReference type="NCBI Taxonomy" id="7160"/>
    <lineage>
        <taxon>Eukaryota</taxon>
        <taxon>Metazoa</taxon>
        <taxon>Ecdysozoa</taxon>
        <taxon>Arthropoda</taxon>
        <taxon>Hexapoda</taxon>
        <taxon>Insecta</taxon>
        <taxon>Pterygota</taxon>
        <taxon>Neoptera</taxon>
        <taxon>Endopterygota</taxon>
        <taxon>Diptera</taxon>
        <taxon>Nematocera</taxon>
        <taxon>Culicoidea</taxon>
        <taxon>Culicidae</taxon>
        <taxon>Culicinae</taxon>
        <taxon>Aedini</taxon>
        <taxon>Aedes</taxon>
        <taxon>Stegomyia</taxon>
    </lineage>
</organism>
<evidence type="ECO:0000313" key="4">
    <source>
        <dbReference type="EnsemblMetazoa" id="AALFPA23_024519.P36550"/>
    </source>
</evidence>
<keyword evidence="1" id="KW-0943">RNA-mediated gene silencing</keyword>
<dbReference type="InterPro" id="IPR045055">
    <property type="entry name" value="DNA2/NAM7-like"/>
</dbReference>
<dbReference type="PANTHER" id="PTHR10887">
    <property type="entry name" value="DNA2/NAM7 HELICASE FAMILY"/>
    <property type="match status" value="1"/>
</dbReference>
<feature type="compositionally biased region" description="Basic and acidic residues" evidence="2">
    <location>
        <begin position="25"/>
        <end position="44"/>
    </location>
</feature>
<dbReference type="Pfam" id="PF13087">
    <property type="entry name" value="AAA_12"/>
    <property type="match status" value="1"/>
</dbReference>
<dbReference type="PANTHER" id="PTHR10887:SF419">
    <property type="entry name" value="RNA HELICASE MOV10L1"/>
    <property type="match status" value="1"/>
</dbReference>
<evidence type="ECO:0000313" key="5">
    <source>
        <dbReference type="Proteomes" id="UP000069940"/>
    </source>
</evidence>
<dbReference type="InterPro" id="IPR013087">
    <property type="entry name" value="Znf_C2H2_type"/>
</dbReference>
<dbReference type="PROSITE" id="PS00028">
    <property type="entry name" value="ZINC_FINGER_C2H2_1"/>
    <property type="match status" value="1"/>
</dbReference>
<dbReference type="RefSeq" id="XP_029731596.1">
    <property type="nucleotide sequence ID" value="XM_029875736.2"/>
</dbReference>
<dbReference type="Gene3D" id="3.40.50.300">
    <property type="entry name" value="P-loop containing nucleotide triphosphate hydrolases"/>
    <property type="match status" value="2"/>
</dbReference>
<reference evidence="4" key="2">
    <citation type="submission" date="2025-05" db="UniProtKB">
        <authorList>
            <consortium name="EnsemblMetazoa"/>
        </authorList>
    </citation>
    <scope>IDENTIFICATION</scope>
    <source>
        <strain evidence="4">Foshan</strain>
    </source>
</reference>
<dbReference type="CDD" id="cd18808">
    <property type="entry name" value="SF1_C_Upf1"/>
    <property type="match status" value="1"/>
</dbReference>
<protein>
    <recommendedName>
        <fullName evidence="3">C2H2-type domain-containing protein</fullName>
    </recommendedName>
</protein>
<dbReference type="CDD" id="cd18038">
    <property type="entry name" value="DEXXQc_Helz-like"/>
    <property type="match status" value="1"/>
</dbReference>
<feature type="compositionally biased region" description="Polar residues" evidence="2">
    <location>
        <begin position="103"/>
        <end position="113"/>
    </location>
</feature>
<reference evidence="5" key="1">
    <citation type="journal article" date="2015" name="Proc. Natl. Acad. Sci. U.S.A.">
        <title>Genome sequence of the Asian Tiger mosquito, Aedes albopictus, reveals insights into its biology, genetics, and evolution.</title>
        <authorList>
            <person name="Chen X.G."/>
            <person name="Jiang X."/>
            <person name="Gu J."/>
            <person name="Xu M."/>
            <person name="Wu Y."/>
            <person name="Deng Y."/>
            <person name="Zhang C."/>
            <person name="Bonizzoni M."/>
            <person name="Dermauw W."/>
            <person name="Vontas J."/>
            <person name="Armbruster P."/>
            <person name="Huang X."/>
            <person name="Yang Y."/>
            <person name="Zhang H."/>
            <person name="He W."/>
            <person name="Peng H."/>
            <person name="Liu Y."/>
            <person name="Wu K."/>
            <person name="Chen J."/>
            <person name="Lirakis M."/>
            <person name="Topalis P."/>
            <person name="Van Leeuwen T."/>
            <person name="Hall A.B."/>
            <person name="Jiang X."/>
            <person name="Thorpe C."/>
            <person name="Mueller R.L."/>
            <person name="Sun C."/>
            <person name="Waterhouse R.M."/>
            <person name="Yan G."/>
            <person name="Tu Z.J."/>
            <person name="Fang X."/>
            <person name="James A.A."/>
        </authorList>
    </citation>
    <scope>NUCLEOTIDE SEQUENCE [LARGE SCALE GENOMIC DNA]</scope>
    <source>
        <strain evidence="5">Foshan</strain>
    </source>
</reference>
<proteinExistence type="predicted"/>
<dbReference type="InterPro" id="IPR027417">
    <property type="entry name" value="P-loop_NTPase"/>
</dbReference>
<dbReference type="InterPro" id="IPR026122">
    <property type="entry name" value="MOV-10/SDE3_DEXXQ/H-box"/>
</dbReference>
<dbReference type="GeneID" id="109403353"/>
<evidence type="ECO:0000259" key="3">
    <source>
        <dbReference type="PROSITE" id="PS00028"/>
    </source>
</evidence>
<sequence length="959" mass="110313">MDKVDAIGESRVAKLINYFQQMPFTKDEFAKPYDKREADAEPKSDYPLAEDTVETESHVSPVEDDECQEPQSKIQKTNGQPNQTESNQDEDEDLARTGDTRKTSNSPTLELDQQWTIKHKQTVVRRPRYLSRINPSKDCPICLEELRNNYQLRRHLRTDHGRDFSLVPVLDYDQRNHPIDRPVFKVNVQQLPSTAITFLINIENKSSVTMALNSAYIFDGNYQLFPIFTGNQDEQLRMVPGYEFEEEVTFDDLMLAKGRIYSLIISATPIIPDEDFDWFIVEQYHFKEKDDEDEKIKPKKTQLKLEKLYPYELSRSVQALYRTNFKENRKYTEQDRDLLRLIERSKQDKLLTPDSYREQLELLNQFEVKHLLEQFGDYTLTKPSIKRRDGSRCYYISTKQFKKKPSLLCEDGNVLFIAQEGYLTSKVFGTIEEITPKSVTCHMQGLVNMRCVTKVIFLLNKTTFQLERNAVALMSTPLIESICFPEVITGGPLEPISSFQWIRQSVASNEEQMVAIRNIVNQTAFPAPYILFGPPGTGKTSTLVEAIAQIYHRRPNVNILVTATSNFAANELTSRLLEVIPDEQIFRFFSYAFFKKAHYIDWNVLDVSNLAGQSYSSLCYEDIYTCRVVVATLTTAGRLIQANIKSKHFSYVFIDECGSAKEISSLIPIAGLATHGDEINASVVLAGDPKQLGPVFEYEFLKQTTHSVSMLERLMNLPLYAKDHVTNEYNPNVLTLLRDNFRSHDTLINFSNDVFYEGKLRAKASPDKKNLAVDWWRLPNRQVPLIFHPTSGTMQEDKMSYSLFNESEALQVVRYVSDLLKNGLNENPVKQSDIGILTFYARQVSFIKHMCLQRKWYDVEIGSAEQYQGREKAIIVISTVRSIYNRVGFLSNPKRLNVALTRACSLLIVIGCEYTLEKDPLWETFIRYCRRNCAVAYSFPTPEPKNGEDIDEDCGSSSD</sequence>